<evidence type="ECO:0000313" key="2">
    <source>
        <dbReference type="EMBL" id="QPC44315.1"/>
    </source>
</evidence>
<protein>
    <recommendedName>
        <fullName evidence="4">YscD cytoplasmic domain-containing protein</fullName>
    </recommendedName>
</protein>
<sequence length="367" mass="38534">MIVAKLSRSGVEDRFFSLDPGEHRLGSDFGCEIALIHPVLAPEHLVLKVGEDTVSIMPKPDAFAVLLKFSTGQATTLTPGEWTPWHLGDRLIVADISIEIEGVGPEEVAQPSRRHRLPEGPRTRLALALACLVALAGLAGVLFPGGEPSALAHAETQDEADRSAEQAERSAEEADRAARAAVDPSAVRTRLAGLGATVAGLVERGGQWHATLRVADAAERLKVKAGLVALGLPVSADILVDREIEEAAGLILKNLGAGSRVLGQKDGVVTLSAEGDPALRDKIAAALTSDVPGLVGVRFEAPSPVDLAALAERVTGIWHGDNPYVVVDDGDIVRPGDPLGLDATLVTIARGYLLVEVNGQKKKVFVE</sequence>
<feature type="compositionally biased region" description="Basic and acidic residues" evidence="1">
    <location>
        <begin position="155"/>
        <end position="178"/>
    </location>
</feature>
<dbReference type="AlphaFoldDB" id="A0A7S8C6J2"/>
<name>A0A7S8C6J2_9HYPH</name>
<organism evidence="2 3">
    <name type="scientific">Kaustia mangrovi</name>
    <dbReference type="NCBI Taxonomy" id="2593653"/>
    <lineage>
        <taxon>Bacteria</taxon>
        <taxon>Pseudomonadati</taxon>
        <taxon>Pseudomonadota</taxon>
        <taxon>Alphaproteobacteria</taxon>
        <taxon>Hyphomicrobiales</taxon>
        <taxon>Parvibaculaceae</taxon>
        <taxon>Kaustia</taxon>
    </lineage>
</organism>
<evidence type="ECO:0000256" key="1">
    <source>
        <dbReference type="SAM" id="MobiDB-lite"/>
    </source>
</evidence>
<dbReference type="KEGG" id="kmn:HW532_17390"/>
<reference evidence="2 3" key="1">
    <citation type="submission" date="2020-06" db="EMBL/GenBank/DDBJ databases">
        <title>Genome sequence of 2 isolates from Red Sea Mangroves.</title>
        <authorList>
            <person name="Sefrji F."/>
            <person name="Michoud G."/>
            <person name="Merlino G."/>
            <person name="Daffonchio D."/>
        </authorList>
    </citation>
    <scope>NUCLEOTIDE SEQUENCE [LARGE SCALE GENOMIC DNA]</scope>
    <source>
        <strain evidence="2 3">R1DC25</strain>
    </source>
</reference>
<proteinExistence type="predicted"/>
<feature type="region of interest" description="Disordered" evidence="1">
    <location>
        <begin position="152"/>
        <end position="181"/>
    </location>
</feature>
<evidence type="ECO:0008006" key="4">
    <source>
        <dbReference type="Google" id="ProtNLM"/>
    </source>
</evidence>
<dbReference type="RefSeq" id="WP_213161682.1">
    <property type="nucleotide sequence ID" value="NZ_CP058214.1"/>
</dbReference>
<gene>
    <name evidence="2" type="ORF">HW532_17390</name>
</gene>
<dbReference type="EMBL" id="CP058214">
    <property type="protein sequence ID" value="QPC44315.1"/>
    <property type="molecule type" value="Genomic_DNA"/>
</dbReference>
<accession>A0A7S8C6J2</accession>
<dbReference type="Proteomes" id="UP000593594">
    <property type="component" value="Chromosome"/>
</dbReference>
<evidence type="ECO:0000313" key="3">
    <source>
        <dbReference type="Proteomes" id="UP000593594"/>
    </source>
</evidence>
<keyword evidence="3" id="KW-1185">Reference proteome</keyword>